<evidence type="ECO:0000313" key="1">
    <source>
        <dbReference type="EMBL" id="KZV13788.1"/>
    </source>
</evidence>
<dbReference type="AlphaFoldDB" id="A0A2Z6ZWW5"/>
<protein>
    <submittedName>
        <fullName evidence="1">Uncharacterized protein</fullName>
    </submittedName>
</protein>
<organism evidence="1 2">
    <name type="scientific">Dorcoceras hygrometricum</name>
    <dbReference type="NCBI Taxonomy" id="472368"/>
    <lineage>
        <taxon>Eukaryota</taxon>
        <taxon>Viridiplantae</taxon>
        <taxon>Streptophyta</taxon>
        <taxon>Embryophyta</taxon>
        <taxon>Tracheophyta</taxon>
        <taxon>Spermatophyta</taxon>
        <taxon>Magnoliopsida</taxon>
        <taxon>eudicotyledons</taxon>
        <taxon>Gunneridae</taxon>
        <taxon>Pentapetalae</taxon>
        <taxon>asterids</taxon>
        <taxon>lamiids</taxon>
        <taxon>Lamiales</taxon>
        <taxon>Gesneriaceae</taxon>
        <taxon>Didymocarpoideae</taxon>
        <taxon>Trichosporeae</taxon>
        <taxon>Loxocarpinae</taxon>
        <taxon>Dorcoceras</taxon>
    </lineage>
</organism>
<gene>
    <name evidence="1" type="ORF">F511_45044</name>
</gene>
<dbReference type="Proteomes" id="UP000250235">
    <property type="component" value="Unassembled WGS sequence"/>
</dbReference>
<evidence type="ECO:0000313" key="2">
    <source>
        <dbReference type="Proteomes" id="UP000250235"/>
    </source>
</evidence>
<name>A0A2Z6ZWW5_9LAMI</name>
<proteinExistence type="predicted"/>
<dbReference type="EMBL" id="KV025753">
    <property type="protein sequence ID" value="KZV13788.1"/>
    <property type="molecule type" value="Genomic_DNA"/>
</dbReference>
<sequence>MKITVQKTGTRKVVPKADRIPQYTLWCTVRLPLIWDTLPSPVGDNREISSGYQAQGYQYTQYQYKVLFN</sequence>
<reference evidence="1 2" key="1">
    <citation type="journal article" date="2015" name="Proc. Natl. Acad. Sci. U.S.A.">
        <title>The resurrection genome of Boea hygrometrica: A blueprint for survival of dehydration.</title>
        <authorList>
            <person name="Xiao L."/>
            <person name="Yang G."/>
            <person name="Zhang L."/>
            <person name="Yang X."/>
            <person name="Zhao S."/>
            <person name="Ji Z."/>
            <person name="Zhou Q."/>
            <person name="Hu M."/>
            <person name="Wang Y."/>
            <person name="Chen M."/>
            <person name="Xu Y."/>
            <person name="Jin H."/>
            <person name="Xiao X."/>
            <person name="Hu G."/>
            <person name="Bao F."/>
            <person name="Hu Y."/>
            <person name="Wan P."/>
            <person name="Li L."/>
            <person name="Deng X."/>
            <person name="Kuang T."/>
            <person name="Xiang C."/>
            <person name="Zhu J.K."/>
            <person name="Oliver M.J."/>
            <person name="He Y."/>
        </authorList>
    </citation>
    <scope>NUCLEOTIDE SEQUENCE [LARGE SCALE GENOMIC DNA]</scope>
    <source>
        <strain evidence="2">cv. XS01</strain>
    </source>
</reference>
<accession>A0A2Z6ZWW5</accession>
<keyword evidence="2" id="KW-1185">Reference proteome</keyword>